<gene>
    <name evidence="1" type="ORF">NDU88_005880</name>
</gene>
<evidence type="ECO:0008006" key="3">
    <source>
        <dbReference type="Google" id="ProtNLM"/>
    </source>
</evidence>
<accession>A0AAV7RLI2</accession>
<organism evidence="1 2">
    <name type="scientific">Pleurodeles waltl</name>
    <name type="common">Iberian ribbed newt</name>
    <dbReference type="NCBI Taxonomy" id="8319"/>
    <lineage>
        <taxon>Eukaryota</taxon>
        <taxon>Metazoa</taxon>
        <taxon>Chordata</taxon>
        <taxon>Craniata</taxon>
        <taxon>Vertebrata</taxon>
        <taxon>Euteleostomi</taxon>
        <taxon>Amphibia</taxon>
        <taxon>Batrachia</taxon>
        <taxon>Caudata</taxon>
        <taxon>Salamandroidea</taxon>
        <taxon>Salamandridae</taxon>
        <taxon>Pleurodelinae</taxon>
        <taxon>Pleurodeles</taxon>
    </lineage>
</organism>
<proteinExistence type="predicted"/>
<keyword evidence="2" id="KW-1185">Reference proteome</keyword>
<dbReference type="AlphaFoldDB" id="A0AAV7RLI2"/>
<protein>
    <recommendedName>
        <fullName evidence="3">Endonuclease/exonuclease/phosphatase domain-containing protein</fullName>
    </recommendedName>
</protein>
<name>A0AAV7RLI2_PLEWA</name>
<reference evidence="1" key="1">
    <citation type="journal article" date="2022" name="bioRxiv">
        <title>Sequencing and chromosome-scale assembly of the giantPleurodeles waltlgenome.</title>
        <authorList>
            <person name="Brown T."/>
            <person name="Elewa A."/>
            <person name="Iarovenko S."/>
            <person name="Subramanian E."/>
            <person name="Araus A.J."/>
            <person name="Petzold A."/>
            <person name="Susuki M."/>
            <person name="Suzuki K.-i.T."/>
            <person name="Hayashi T."/>
            <person name="Toyoda A."/>
            <person name="Oliveira C."/>
            <person name="Osipova E."/>
            <person name="Leigh N.D."/>
            <person name="Simon A."/>
            <person name="Yun M.H."/>
        </authorList>
    </citation>
    <scope>NUCLEOTIDE SEQUENCE</scope>
    <source>
        <strain evidence="1">20211129_DDA</strain>
        <tissue evidence="1">Liver</tissue>
    </source>
</reference>
<evidence type="ECO:0000313" key="2">
    <source>
        <dbReference type="Proteomes" id="UP001066276"/>
    </source>
</evidence>
<dbReference type="EMBL" id="JANPWB010000009">
    <property type="protein sequence ID" value="KAJ1153114.1"/>
    <property type="molecule type" value="Genomic_DNA"/>
</dbReference>
<evidence type="ECO:0000313" key="1">
    <source>
        <dbReference type="EMBL" id="KAJ1153114.1"/>
    </source>
</evidence>
<sequence length="77" mass="8570">MPPAGYGTAFRRERDPKTAEYPIFYLLSDNIIAKQKEGVAVIVAGDFNMCFEHSMLLKEAASDEDHIGVFSDSRSTI</sequence>
<comment type="caution">
    <text evidence="1">The sequence shown here is derived from an EMBL/GenBank/DDBJ whole genome shotgun (WGS) entry which is preliminary data.</text>
</comment>
<dbReference type="Proteomes" id="UP001066276">
    <property type="component" value="Chromosome 5"/>
</dbReference>